<dbReference type="OrthoDB" id="412369at2759"/>
<dbReference type="Gene3D" id="2.60.40.3360">
    <property type="match status" value="1"/>
</dbReference>
<name>A0A6S7GIW2_PARCT</name>
<dbReference type="EMBL" id="CACRXK020002249">
    <property type="protein sequence ID" value="CAB3993374.1"/>
    <property type="molecule type" value="Genomic_DNA"/>
</dbReference>
<evidence type="ECO:0000313" key="2">
    <source>
        <dbReference type="Proteomes" id="UP001152795"/>
    </source>
</evidence>
<accession>A0A6S7GIW2</accession>
<evidence type="ECO:0000313" key="1">
    <source>
        <dbReference type="EMBL" id="CAB3993374.1"/>
    </source>
</evidence>
<reference evidence="1" key="1">
    <citation type="submission" date="2020-04" db="EMBL/GenBank/DDBJ databases">
        <authorList>
            <person name="Alioto T."/>
            <person name="Alioto T."/>
            <person name="Gomez Garrido J."/>
        </authorList>
    </citation>
    <scope>NUCLEOTIDE SEQUENCE</scope>
    <source>
        <strain evidence="1">A484AB</strain>
    </source>
</reference>
<sequence length="215" mass="24683">MKHLKNHICRDEKIEDILFAVTTDVEQDTLGCVFTERQRPEFVIKGGGHFSLRDGIEAQGNRSAERWLEAHKLPEKRTIEIQDGVKIEVRFEHSDWLSNSVNIVVGVIDPGVYENCFARITTVTPNELEMHPDHQNIIMARARSMPDRSTTATARLPRCERSRGMFHLQRLHKNVTVTIQLDCESHEARSTKYEVVAFSLRDFGLAQIFGNDIQE</sequence>
<protein>
    <submittedName>
        <fullName evidence="1">Uncharacterized protein</fullName>
    </submittedName>
</protein>
<keyword evidence="2" id="KW-1185">Reference proteome</keyword>
<dbReference type="InterPro" id="IPR033540">
    <property type="entry name" value="MALT1_IG-like_dom_sf"/>
</dbReference>
<proteinExistence type="predicted"/>
<dbReference type="Proteomes" id="UP001152795">
    <property type="component" value="Unassembled WGS sequence"/>
</dbReference>
<gene>
    <name evidence="1" type="ORF">PACLA_8A045134</name>
</gene>
<dbReference type="AlphaFoldDB" id="A0A6S7GIW2"/>
<comment type="caution">
    <text evidence="1">The sequence shown here is derived from an EMBL/GenBank/DDBJ whole genome shotgun (WGS) entry which is preliminary data.</text>
</comment>
<organism evidence="1 2">
    <name type="scientific">Paramuricea clavata</name>
    <name type="common">Red gorgonian</name>
    <name type="synonym">Violescent sea-whip</name>
    <dbReference type="NCBI Taxonomy" id="317549"/>
    <lineage>
        <taxon>Eukaryota</taxon>
        <taxon>Metazoa</taxon>
        <taxon>Cnidaria</taxon>
        <taxon>Anthozoa</taxon>
        <taxon>Octocorallia</taxon>
        <taxon>Malacalcyonacea</taxon>
        <taxon>Plexauridae</taxon>
        <taxon>Paramuricea</taxon>
    </lineage>
</organism>